<evidence type="ECO:0000313" key="4">
    <source>
        <dbReference type="Proteomes" id="UP000439903"/>
    </source>
</evidence>
<feature type="domain" description="TLDc" evidence="2">
    <location>
        <begin position="597"/>
        <end position="780"/>
    </location>
</feature>
<proteinExistence type="predicted"/>
<dbReference type="Pfam" id="PF00651">
    <property type="entry name" value="BTB"/>
    <property type="match status" value="2"/>
</dbReference>
<dbReference type="Pfam" id="PF07707">
    <property type="entry name" value="BACK"/>
    <property type="match status" value="1"/>
</dbReference>
<keyword evidence="4" id="KW-1185">Reference proteome</keyword>
<comment type="caution">
    <text evidence="3">The sequence shown here is derived from an EMBL/GenBank/DDBJ whole genome shotgun (WGS) entry which is preliminary data.</text>
</comment>
<dbReference type="PROSITE" id="PS51886">
    <property type="entry name" value="TLDC"/>
    <property type="match status" value="1"/>
</dbReference>
<protein>
    <submittedName>
        <fullName evidence="3">Kelch-like protein 21</fullName>
    </submittedName>
</protein>
<dbReference type="Gene3D" id="3.30.710.10">
    <property type="entry name" value="Potassium Channel Kv1.1, Chain A"/>
    <property type="match status" value="2"/>
</dbReference>
<dbReference type="EMBL" id="WTPW01001235">
    <property type="protein sequence ID" value="KAF0447705.1"/>
    <property type="molecule type" value="Genomic_DNA"/>
</dbReference>
<dbReference type="InterPro" id="IPR051481">
    <property type="entry name" value="BTB-POZ/Galectin-3-binding"/>
</dbReference>
<sequence length="786" mass="93245">MKLDFTKNFARDYEKLLKDEQNSDVIIRVGESQKEFRAHSLILRVRSIYFNTALSARWARKEGDFFIVKLPNILANIFEIILRYMYTTEIILDNLEGIKTLELLAIADECDQRIGNGFQYDVCESFRNPSLHLIGNYPDVLFGHQNFTQLEKSTLIQILQCDYLGKLNEIDIWNYLFKWGIGQDQALQNKDLKTWKVNDYTILKNTIQECIHLIRWHKIPSNELWQNRLLFENILSEELYRDIGEYYLDPSVQPKGIVLRPRKLPLIDNIVKKKRFENRSYIDIAKTNEYLLKEENDYDVIIRTNDRQNLKEFHAHSLILNIRASYFNHALTSNQINKEGKYLIFKFSNIPANIFETILRYLYTATITFNGLKGVEALQLLIAANELHLEDIIDHLISFIRQEFEEFMKQDAINIMQIIFQQDTCRLFQENCLHYICTYPETLFAHQNFIQIDQSLLIQILKCDDLGRLNELEIWNYLFKWGIAQNPTLQKQDMKPWKIADYVTLEKTIHECIPLIRWFQISGKEFKQNLALFRNILSPELYQNIWNYHLDSSSLPHEITILPPRHKRVHMPLIRPQHFNIIASWIDKKDSFLKMKKMQKQITLPKNYSFYDFHDNPYDFNLIYCSKRDGLYNFPKLCDDKGPTVTIAKLKINELDTCLFGGYNDLNWKNYRDKLPHENISYSRSNRNFLFSFDNEEDFSTSKFARVKKGKIAVGYDSKAGPFFGSSKYNYKITNSSELLINRKRSIFGYGNNYPDFKKIVKLRNINSCMVEDYEVWKVNIKKDHI</sequence>
<organism evidence="3 4">
    <name type="scientific">Gigaspora margarita</name>
    <dbReference type="NCBI Taxonomy" id="4874"/>
    <lineage>
        <taxon>Eukaryota</taxon>
        <taxon>Fungi</taxon>
        <taxon>Fungi incertae sedis</taxon>
        <taxon>Mucoromycota</taxon>
        <taxon>Glomeromycotina</taxon>
        <taxon>Glomeromycetes</taxon>
        <taxon>Diversisporales</taxon>
        <taxon>Gigasporaceae</taxon>
        <taxon>Gigaspora</taxon>
    </lineage>
</organism>
<dbReference type="InterPro" id="IPR011333">
    <property type="entry name" value="SKP1/BTB/POZ_sf"/>
</dbReference>
<dbReference type="SMART" id="SM00225">
    <property type="entry name" value="BTB"/>
    <property type="match status" value="2"/>
</dbReference>
<accession>A0A8H3XEU1</accession>
<dbReference type="CDD" id="cd18186">
    <property type="entry name" value="BTB_POZ_ZBTB_KLHL-like"/>
    <property type="match status" value="2"/>
</dbReference>
<evidence type="ECO:0000259" key="1">
    <source>
        <dbReference type="PROSITE" id="PS50097"/>
    </source>
</evidence>
<dbReference type="AlphaFoldDB" id="A0A8H3XEU1"/>
<feature type="domain" description="BTB" evidence="1">
    <location>
        <begin position="298"/>
        <end position="371"/>
    </location>
</feature>
<dbReference type="InterPro" id="IPR000210">
    <property type="entry name" value="BTB/POZ_dom"/>
</dbReference>
<dbReference type="PROSITE" id="PS50097">
    <property type="entry name" value="BTB"/>
    <property type="match status" value="2"/>
</dbReference>
<dbReference type="PANTHER" id="PTHR24410">
    <property type="entry name" value="HL07962P-RELATED"/>
    <property type="match status" value="1"/>
</dbReference>
<gene>
    <name evidence="3" type="ORF">F8M41_002752</name>
</gene>
<dbReference type="InterPro" id="IPR011705">
    <property type="entry name" value="BACK"/>
</dbReference>
<evidence type="ECO:0000259" key="2">
    <source>
        <dbReference type="PROSITE" id="PS51886"/>
    </source>
</evidence>
<feature type="domain" description="BTB" evidence="1">
    <location>
        <begin position="23"/>
        <end position="94"/>
    </location>
</feature>
<dbReference type="Gene3D" id="1.25.40.420">
    <property type="match status" value="1"/>
</dbReference>
<evidence type="ECO:0000313" key="3">
    <source>
        <dbReference type="EMBL" id="KAF0447705.1"/>
    </source>
</evidence>
<reference evidence="3 4" key="1">
    <citation type="journal article" date="2019" name="Environ. Microbiol.">
        <title>At the nexus of three kingdoms: the genome of the mycorrhizal fungus Gigaspora margarita provides insights into plant, endobacterial and fungal interactions.</title>
        <authorList>
            <person name="Venice F."/>
            <person name="Ghignone S."/>
            <person name="Salvioli di Fossalunga A."/>
            <person name="Amselem J."/>
            <person name="Novero M."/>
            <person name="Xianan X."/>
            <person name="Sedzielewska Toro K."/>
            <person name="Morin E."/>
            <person name="Lipzen A."/>
            <person name="Grigoriev I.V."/>
            <person name="Henrissat B."/>
            <person name="Martin F.M."/>
            <person name="Bonfante P."/>
        </authorList>
    </citation>
    <scope>NUCLEOTIDE SEQUENCE [LARGE SCALE GENOMIC DNA]</scope>
    <source>
        <strain evidence="3 4">BEG34</strain>
    </source>
</reference>
<dbReference type="SUPFAM" id="SSF54695">
    <property type="entry name" value="POZ domain"/>
    <property type="match status" value="2"/>
</dbReference>
<dbReference type="PANTHER" id="PTHR24410:SF23">
    <property type="entry name" value="BTB DOMAIN-CONTAINING PROTEIN-RELATED"/>
    <property type="match status" value="1"/>
</dbReference>
<dbReference type="Proteomes" id="UP000439903">
    <property type="component" value="Unassembled WGS sequence"/>
</dbReference>
<dbReference type="OrthoDB" id="298084at2759"/>
<name>A0A8H3XEU1_GIGMA</name>
<dbReference type="InterPro" id="IPR006571">
    <property type="entry name" value="TLDc_dom"/>
</dbReference>